<evidence type="ECO:0000313" key="5">
    <source>
        <dbReference type="Proteomes" id="UP000294555"/>
    </source>
</evidence>
<comment type="caution">
    <text evidence="4">The sequence shown here is derived from an EMBL/GenBank/DDBJ whole genome shotgun (WGS) entry which is preliminary data.</text>
</comment>
<dbReference type="AlphaFoldDB" id="A0A4R1NG55"/>
<dbReference type="RefSeq" id="WP_132922012.1">
    <property type="nucleotide sequence ID" value="NZ_SJOI01000001.1"/>
</dbReference>
<evidence type="ECO:0000256" key="2">
    <source>
        <dbReference type="ARBA" id="ARBA00022898"/>
    </source>
</evidence>
<dbReference type="InterPro" id="IPR015424">
    <property type="entry name" value="PyrdxlP-dep_Trfase"/>
</dbReference>
<sequence>MGSKMIHLIKEETPIVSTLKNICRKGIYSFHALPLSSFGQNDILGESEIEVFHKFETTITNEAFDNFFFSTGVISESQKKTASLYNADASFYITGGTSVANQIAITALHEKGDLVLIDKNCHQSIHFHTQSIGARVDYLCPDLSAAGGQLSAWSVEHLKNKILDQQAKGKGYDLIILTAQSYEGMIYDIPGVLSYLMEAGVTTRKFFIDEAWGSLNYFSDDTSELTVMHIDSIREKYPDINLVCTQSAHKSLYCLRQASLIHCKGDEKLPNKIEVAKFRIHTTSPNYPILASLDMAQAQMAQYGEQLAKHSRELAAFFCDAVNQNPILAGLGTNIYHFPTQWHIHQDPTKVLLDISVLDNAITIKKKLLAENIFIKRTLDKSILLNFHIGINRQAVNELIKALITLFDKYNSLSNKDEIKISDKFIITYPPGVPIVFPGDKIDESIQKKINSCKEKGLLIIAA</sequence>
<dbReference type="EMBL" id="SJOI01000001">
    <property type="protein sequence ID" value="TCL03120.1"/>
    <property type="molecule type" value="Genomic_DNA"/>
</dbReference>
<dbReference type="PANTHER" id="PTHR43277">
    <property type="entry name" value="ARGININE DECARBOXYLASE"/>
    <property type="match status" value="1"/>
</dbReference>
<dbReference type="Gene3D" id="3.40.640.10">
    <property type="entry name" value="Type I PLP-dependent aspartate aminotransferase-like (Major domain)"/>
    <property type="match status" value="1"/>
</dbReference>
<proteinExistence type="predicted"/>
<dbReference type="OrthoDB" id="9761189at2"/>
<dbReference type="PANTHER" id="PTHR43277:SF4">
    <property type="entry name" value="ARGININE DECARBOXYLASE"/>
    <property type="match status" value="1"/>
</dbReference>
<comment type="cofactor">
    <cofactor evidence="1">
        <name>pyridoxal 5'-phosphate</name>
        <dbReference type="ChEBI" id="CHEBI:597326"/>
    </cofactor>
</comment>
<evidence type="ECO:0000259" key="3">
    <source>
        <dbReference type="Pfam" id="PF01276"/>
    </source>
</evidence>
<name>A0A4R1NG55_9GAMM</name>
<evidence type="ECO:0000256" key="1">
    <source>
        <dbReference type="ARBA" id="ARBA00001933"/>
    </source>
</evidence>
<dbReference type="SUPFAM" id="SSF53383">
    <property type="entry name" value="PLP-dependent transferases"/>
    <property type="match status" value="1"/>
</dbReference>
<protein>
    <submittedName>
        <fullName evidence="4">Arginine/lysine/ornithine decarboxylase</fullName>
    </submittedName>
</protein>
<dbReference type="InterPro" id="IPR015421">
    <property type="entry name" value="PyrdxlP-dep_Trfase_major"/>
</dbReference>
<organism evidence="4 5">
    <name type="scientific">Sodalis ligni</name>
    <dbReference type="NCBI Taxonomy" id="2697027"/>
    <lineage>
        <taxon>Bacteria</taxon>
        <taxon>Pseudomonadati</taxon>
        <taxon>Pseudomonadota</taxon>
        <taxon>Gammaproteobacteria</taxon>
        <taxon>Enterobacterales</taxon>
        <taxon>Bruguierivoracaceae</taxon>
        <taxon>Sodalis</taxon>
    </lineage>
</organism>
<dbReference type="Proteomes" id="UP000294555">
    <property type="component" value="Unassembled WGS sequence"/>
</dbReference>
<feature type="domain" description="Orn/Lys/Arg decarboxylases family 1 pyridoxal-P attachment site" evidence="3">
    <location>
        <begin position="57"/>
        <end position="323"/>
    </location>
</feature>
<dbReference type="Gene3D" id="3.90.105.10">
    <property type="entry name" value="Molybdopterin biosynthesis moea protein, domain 2"/>
    <property type="match status" value="1"/>
</dbReference>
<dbReference type="GO" id="GO:0003824">
    <property type="term" value="F:catalytic activity"/>
    <property type="evidence" value="ECO:0007669"/>
    <property type="project" value="InterPro"/>
</dbReference>
<accession>A0A4R1NG55</accession>
<gene>
    <name evidence="4" type="ORF">EZJ58_1166</name>
</gene>
<dbReference type="InterPro" id="IPR052357">
    <property type="entry name" value="Orn_Lys_Arg_decarboxylase-I"/>
</dbReference>
<keyword evidence="2" id="KW-0663">Pyridoxal phosphate</keyword>
<reference evidence="4 5" key="1">
    <citation type="submission" date="2019-02" db="EMBL/GenBank/DDBJ databases">
        <title>Investigation of anaerobic lignin degradation for improved lignocellulosic biofuels.</title>
        <authorList>
            <person name="Deangelis K."/>
        </authorList>
    </citation>
    <scope>NUCLEOTIDE SEQUENCE [LARGE SCALE GENOMIC DNA]</scope>
    <source>
        <strain evidence="4 5">159R</strain>
    </source>
</reference>
<keyword evidence="5" id="KW-1185">Reference proteome</keyword>
<dbReference type="Pfam" id="PF01276">
    <property type="entry name" value="OKR_DC_1"/>
    <property type="match status" value="1"/>
</dbReference>
<dbReference type="InterPro" id="IPR000310">
    <property type="entry name" value="Orn/Lys/Arg_deCO2ase_major_dom"/>
</dbReference>
<evidence type="ECO:0000313" key="4">
    <source>
        <dbReference type="EMBL" id="TCL03120.1"/>
    </source>
</evidence>